<dbReference type="EMBL" id="LSRX01000404">
    <property type="protein sequence ID" value="OLP98230.1"/>
    <property type="molecule type" value="Genomic_DNA"/>
</dbReference>
<dbReference type="OrthoDB" id="62528at2759"/>
<sequence>MELRRRAKLTKLLLAALLLFSGWELCFTSLTGMRREWGQPAVWKASVLTGSTVSSILSYTARDVWAPTLRGSETAFGEGRQKLKAYYINTDLDDARRSGLESTCVQLDLDCERVMPPKLGSEEVLNCVDSTPLRSFECSLVYAHRGILKQISSGNAEALILEDDARLNGDVAAESAKEMLQSARERDFVMAGWCDPSCAHAYLVSPGGAKMLLGRGFARPELPADSMFPAFEDQFRLVGMSSSLVAVLVGIREILACSAKIVPLHTASLIRTTNSDDGPVTVEDQSHDREQTDSVVVDEVKVKALQTGSAQLRKTDEKNQEPPPPVATSSRNSLLKAVSSPQACCASLAGLQQNQAIAKPATEIMRPLVFSIIQESEEFSRMIDTKKEDIVVAFMEQCREGVRDAPGRDFHRDMNGLSAPPLELRMREIEETSVRVFETLAKRAELLVDSLTKSPPEFWKVWTTFYPALADFSESSPIFESALYFFRRLGELMREQDAQLTQQMMTDVALASLAKELARSPEKRDLLCDVVYSFVQEDTLNHILTLRALKEKVGDDLAVYVPCLASLINLDGQAGLLDEHLLDLYIYYALMAIQSPKPRVRVAGLAIICSVTGWSSQHQPVVALLQHFSALANDEWWEVQAQLLRLSAKLLGRLSTERGQAVVGAEDDGSASGASRLEEGAEASVDAVIEEILSIVSRLFVVSNSKNVLQVGLSALVHVLPDYPNLLPVFVAVLLGQTPALRQRLLQEPAEGDDKAGRTYVHGNFTCTYEETCLPEIWPHLDIAKTLTMQLEASPPDHLETEHLEVLLASLPFFFDEDEADEWFNIFEKVKKYVFTALVDPQLHLLSTQIIRKFWASGVETIAAKTRENSLDMMAETLSMLYDGSERVEEASVIVFLREMRGRDDDTQAEVDRMIDHFAESHPDKYQASQLHTVSQD</sequence>
<evidence type="ECO:0000313" key="3">
    <source>
        <dbReference type="Proteomes" id="UP000186817"/>
    </source>
</evidence>
<feature type="region of interest" description="Disordered" evidence="1">
    <location>
        <begin position="308"/>
        <end position="331"/>
    </location>
</feature>
<accession>A0A1Q9DST4</accession>
<feature type="region of interest" description="Disordered" evidence="1">
    <location>
        <begin position="272"/>
        <end position="292"/>
    </location>
</feature>
<name>A0A1Q9DST4_SYMMI</name>
<reference evidence="2 3" key="1">
    <citation type="submission" date="2016-02" db="EMBL/GenBank/DDBJ databases">
        <title>Genome analysis of coral dinoflagellate symbionts highlights evolutionary adaptations to a symbiotic lifestyle.</title>
        <authorList>
            <person name="Aranda M."/>
            <person name="Li Y."/>
            <person name="Liew Y.J."/>
            <person name="Baumgarten S."/>
            <person name="Simakov O."/>
            <person name="Wilson M."/>
            <person name="Piel J."/>
            <person name="Ashoor H."/>
            <person name="Bougouffa S."/>
            <person name="Bajic V.B."/>
            <person name="Ryu T."/>
            <person name="Ravasi T."/>
            <person name="Bayer T."/>
            <person name="Micklem G."/>
            <person name="Kim H."/>
            <person name="Bhak J."/>
            <person name="Lajeunesse T.C."/>
            <person name="Voolstra C.R."/>
        </authorList>
    </citation>
    <scope>NUCLEOTIDE SEQUENCE [LARGE SCALE GENOMIC DNA]</scope>
    <source>
        <strain evidence="2 3">CCMP2467</strain>
    </source>
</reference>
<evidence type="ECO:0000313" key="2">
    <source>
        <dbReference type="EMBL" id="OLP98230.1"/>
    </source>
</evidence>
<dbReference type="SUPFAM" id="SSF48371">
    <property type="entry name" value="ARM repeat"/>
    <property type="match status" value="1"/>
</dbReference>
<protein>
    <submittedName>
        <fullName evidence="2">Uncharacterized protein</fullName>
    </submittedName>
</protein>
<keyword evidence="3" id="KW-1185">Reference proteome</keyword>
<organism evidence="2 3">
    <name type="scientific">Symbiodinium microadriaticum</name>
    <name type="common">Dinoflagellate</name>
    <name type="synonym">Zooxanthella microadriatica</name>
    <dbReference type="NCBI Taxonomy" id="2951"/>
    <lineage>
        <taxon>Eukaryota</taxon>
        <taxon>Sar</taxon>
        <taxon>Alveolata</taxon>
        <taxon>Dinophyceae</taxon>
        <taxon>Suessiales</taxon>
        <taxon>Symbiodiniaceae</taxon>
        <taxon>Symbiodinium</taxon>
    </lineage>
</organism>
<gene>
    <name evidence="2" type="ORF">AK812_SmicGene19360</name>
</gene>
<proteinExistence type="predicted"/>
<dbReference type="InterPro" id="IPR016024">
    <property type="entry name" value="ARM-type_fold"/>
</dbReference>
<comment type="caution">
    <text evidence="2">The sequence shown here is derived from an EMBL/GenBank/DDBJ whole genome shotgun (WGS) entry which is preliminary data.</text>
</comment>
<dbReference type="Proteomes" id="UP000186817">
    <property type="component" value="Unassembled WGS sequence"/>
</dbReference>
<dbReference type="AlphaFoldDB" id="A0A1Q9DST4"/>
<evidence type="ECO:0000256" key="1">
    <source>
        <dbReference type="SAM" id="MobiDB-lite"/>
    </source>
</evidence>